<evidence type="ECO:0000313" key="1">
    <source>
        <dbReference type="EMBL" id="SCW20928.1"/>
    </source>
</evidence>
<reference evidence="1" key="2">
    <citation type="submission" date="2017-02" db="EMBL/GenBank/DDBJ databases">
        <title>Diversity of integrative and conjugative elements of Streptococcus salivarius and their intra- and interspecies transfer.</title>
        <authorList>
            <person name="Dahmane N."/>
            <person name="Libante V."/>
            <person name="Charron-Bourgoin F."/>
            <person name="Guedon E."/>
            <person name="Guedon G."/>
            <person name="Leblond-Bourget N."/>
            <person name="Payot S."/>
        </authorList>
    </citation>
    <scope>NUCLEOTIDE SEQUENCE</scope>
    <source>
        <strain evidence="1">N5</strain>
    </source>
</reference>
<protein>
    <submittedName>
        <fullName evidence="1">Uncharacterized protein</fullName>
    </submittedName>
</protein>
<proteinExistence type="predicted"/>
<reference evidence="1" key="1">
    <citation type="submission" date="2016-08" db="EMBL/GenBank/DDBJ databases">
        <authorList>
            <person name="Seilhamer J.J."/>
        </authorList>
    </citation>
    <scope>NUCLEOTIDE SEQUENCE</scope>
    <source>
        <strain evidence="1">N5</strain>
    </source>
</reference>
<dbReference type="EMBL" id="LT622835">
    <property type="protein sequence ID" value="SCW20928.1"/>
    <property type="molecule type" value="Genomic_DNA"/>
</dbReference>
<organism evidence="1">
    <name type="scientific">Streptococcus salivarius</name>
    <dbReference type="NCBI Taxonomy" id="1304"/>
    <lineage>
        <taxon>Bacteria</taxon>
        <taxon>Bacillati</taxon>
        <taxon>Bacillota</taxon>
        <taxon>Bacilli</taxon>
        <taxon>Lactobacillales</taxon>
        <taxon>Streptococcaceae</taxon>
        <taxon>Streptococcus</taxon>
    </lineage>
</organism>
<dbReference type="RefSeq" id="WP_175057829.1">
    <property type="nucleotide sequence ID" value="NZ_LR793273.1"/>
</dbReference>
<dbReference type="AlphaFoldDB" id="A0A1R3TDX0"/>
<sequence>MCSSIDILEKQFQDTINNSDEIKKGISEILLDKKEVDNANYEKEVEYINGITSDFTITDGQFRLLSTLECKRADIGVTEYVRGIGQLFQYEYFFEQKISPRKFSEYLYEEGKEYNTAIVIPSNFYKNTKLNIGLFKYPKSTKIIEINLASKNVREIDRKLLDELAKKDSNTIAISSYYLRDNRIFEYFIALKYIQYWHLLNPGSNEILNRKKMEEHLKKTETINNGNWRNVFITLASLGFTDNKNHLTSSGRKMAMMDLSEFSYTLFDAYIEPYIKVLLAILNNNRDSNTGKVNLSNQEIVEKIKEEYSNKEVLYLTESKGRYVSSWLNIMRDDYGFVDFKPRNNTRVVKYDPFNLSKDDLIQKIKEQPIAKQYCEKFYELLRNGDFNN</sequence>
<accession>A0A1R3TDX0</accession>
<name>A0A1R3TDX0_STRSL</name>